<dbReference type="AlphaFoldDB" id="A0A1M7V136"/>
<organism evidence="2 3">
    <name type="scientific">Geodermatophilus obscurus</name>
    <dbReference type="NCBI Taxonomy" id="1861"/>
    <lineage>
        <taxon>Bacteria</taxon>
        <taxon>Bacillati</taxon>
        <taxon>Actinomycetota</taxon>
        <taxon>Actinomycetes</taxon>
        <taxon>Geodermatophilales</taxon>
        <taxon>Geodermatophilaceae</taxon>
        <taxon>Geodermatophilus</taxon>
    </lineage>
</organism>
<gene>
    <name evidence="2" type="ORF">SAMN05660350_04955</name>
</gene>
<sequence length="65" mass="6688">MPFTDAQGRLELLMHPDILRGEVAYRRESASDDSDAGPADRAPAAASAARPAATGTRSGESTSTG</sequence>
<feature type="region of interest" description="Disordered" evidence="1">
    <location>
        <begin position="24"/>
        <end position="65"/>
    </location>
</feature>
<feature type="compositionally biased region" description="Low complexity" evidence="1">
    <location>
        <begin position="36"/>
        <end position="65"/>
    </location>
</feature>
<evidence type="ECO:0000313" key="3">
    <source>
        <dbReference type="Proteomes" id="UP000184428"/>
    </source>
</evidence>
<dbReference type="EMBL" id="FRDM01000071">
    <property type="protein sequence ID" value="SHN88963.1"/>
    <property type="molecule type" value="Genomic_DNA"/>
</dbReference>
<protein>
    <submittedName>
        <fullName evidence="2">Uncharacterized protein</fullName>
    </submittedName>
</protein>
<dbReference type="Proteomes" id="UP000184428">
    <property type="component" value="Unassembled WGS sequence"/>
</dbReference>
<name>A0A1M7V136_9ACTN</name>
<dbReference type="RefSeq" id="WP_072921399.1">
    <property type="nucleotide sequence ID" value="NZ_FRDM01000071.1"/>
</dbReference>
<evidence type="ECO:0000313" key="2">
    <source>
        <dbReference type="EMBL" id="SHN88963.1"/>
    </source>
</evidence>
<reference evidence="2 3" key="1">
    <citation type="submission" date="2016-12" db="EMBL/GenBank/DDBJ databases">
        <authorList>
            <person name="Song W.-J."/>
            <person name="Kurnit D.M."/>
        </authorList>
    </citation>
    <scope>NUCLEOTIDE SEQUENCE [LARGE SCALE GENOMIC DNA]</scope>
    <source>
        <strain evidence="2 3">DSM 43162</strain>
    </source>
</reference>
<evidence type="ECO:0000256" key="1">
    <source>
        <dbReference type="SAM" id="MobiDB-lite"/>
    </source>
</evidence>
<accession>A0A1M7V136</accession>
<proteinExistence type="predicted"/>